<dbReference type="PANTHER" id="PTHR34473:SF2">
    <property type="entry name" value="UPF0699 TRANSMEMBRANE PROTEIN YDBT"/>
    <property type="match status" value="1"/>
</dbReference>
<protein>
    <submittedName>
        <fullName evidence="4">PH (Pleckstrin Homology) domain-containing protein</fullName>
    </submittedName>
</protein>
<feature type="domain" description="YdbS-like PH" evidence="3">
    <location>
        <begin position="94"/>
        <end position="142"/>
    </location>
</feature>
<keyword evidence="2" id="KW-0812">Transmembrane</keyword>
<feature type="transmembrane region" description="Helical" evidence="2">
    <location>
        <begin position="41"/>
        <end position="59"/>
    </location>
</feature>
<proteinExistence type="predicted"/>
<keyword evidence="2" id="KW-1133">Transmembrane helix</keyword>
<dbReference type="InterPro" id="IPR005182">
    <property type="entry name" value="YdbS-like_PH"/>
</dbReference>
<feature type="region of interest" description="Disordered" evidence="1">
    <location>
        <begin position="184"/>
        <end position="206"/>
    </location>
</feature>
<feature type="transmembrane region" description="Helical" evidence="2">
    <location>
        <begin position="65"/>
        <end position="91"/>
    </location>
</feature>
<sequence length="206" mass="22393">MVSRSARSLTAEVDSVLGPPPASYSQPEVVVLRFRSHGRRIVLPVLWLVGVAVVAGYWVGRLPELWMNVTAGAAAIVLGCAFGVLPILGWLAGRTTVTTRRVIVRRGLFVRHRSELPLARVREVRQRKSLGQRLWGTGSIELLHGAERMLLENVPGAAETTEAMQELMERSFAYESRLQRASAERLPGPGTLGMPTAPGMPGATHG</sequence>
<dbReference type="RefSeq" id="WP_243736097.1">
    <property type="nucleotide sequence ID" value="NZ_SNYA01000006.1"/>
</dbReference>
<keyword evidence="2" id="KW-0472">Membrane</keyword>
<dbReference type="EMBL" id="SNYA01000006">
    <property type="protein sequence ID" value="TDP90866.1"/>
    <property type="molecule type" value="Genomic_DNA"/>
</dbReference>
<evidence type="ECO:0000259" key="3">
    <source>
        <dbReference type="Pfam" id="PF03703"/>
    </source>
</evidence>
<organism evidence="4 5">
    <name type="scientific">Leucobacter luti</name>
    <dbReference type="NCBI Taxonomy" id="340320"/>
    <lineage>
        <taxon>Bacteria</taxon>
        <taxon>Bacillati</taxon>
        <taxon>Actinomycetota</taxon>
        <taxon>Actinomycetes</taxon>
        <taxon>Micrococcales</taxon>
        <taxon>Microbacteriaceae</taxon>
        <taxon>Leucobacter</taxon>
    </lineage>
</organism>
<reference evidence="4 5" key="1">
    <citation type="submission" date="2019-03" db="EMBL/GenBank/DDBJ databases">
        <title>Genomic analyses of the natural microbiome of Caenorhabditis elegans.</title>
        <authorList>
            <person name="Samuel B."/>
        </authorList>
    </citation>
    <scope>NUCLEOTIDE SEQUENCE [LARGE SCALE GENOMIC DNA]</scope>
    <source>
        <strain evidence="4 5">JUb18</strain>
    </source>
</reference>
<dbReference type="PANTHER" id="PTHR34473">
    <property type="entry name" value="UPF0699 TRANSMEMBRANE PROTEIN YDBS"/>
    <property type="match status" value="1"/>
</dbReference>
<dbReference type="Pfam" id="PF03703">
    <property type="entry name" value="bPH_2"/>
    <property type="match status" value="1"/>
</dbReference>
<keyword evidence="5" id="KW-1185">Reference proteome</keyword>
<gene>
    <name evidence="4" type="ORF">EDF62_2520</name>
</gene>
<evidence type="ECO:0000313" key="4">
    <source>
        <dbReference type="EMBL" id="TDP90866.1"/>
    </source>
</evidence>
<dbReference type="Proteomes" id="UP000295601">
    <property type="component" value="Unassembled WGS sequence"/>
</dbReference>
<accession>A0A4R6RXF2</accession>
<comment type="caution">
    <text evidence="4">The sequence shown here is derived from an EMBL/GenBank/DDBJ whole genome shotgun (WGS) entry which is preliminary data.</text>
</comment>
<dbReference type="AlphaFoldDB" id="A0A4R6RXF2"/>
<evidence type="ECO:0000256" key="2">
    <source>
        <dbReference type="SAM" id="Phobius"/>
    </source>
</evidence>
<name>A0A4R6RXF2_9MICO</name>
<evidence type="ECO:0000256" key="1">
    <source>
        <dbReference type="SAM" id="MobiDB-lite"/>
    </source>
</evidence>
<evidence type="ECO:0000313" key="5">
    <source>
        <dbReference type="Proteomes" id="UP000295601"/>
    </source>
</evidence>